<evidence type="ECO:0000256" key="3">
    <source>
        <dbReference type="ARBA" id="ARBA00023012"/>
    </source>
</evidence>
<name>A0ABU1P1M1_9BACL</name>
<evidence type="ECO:0000256" key="2">
    <source>
        <dbReference type="ARBA" id="ARBA00012438"/>
    </source>
</evidence>
<dbReference type="InterPro" id="IPR004358">
    <property type="entry name" value="Sig_transdc_His_kin-like_C"/>
</dbReference>
<feature type="domain" description="Histidine kinase/HSP90-like ATPase" evidence="6">
    <location>
        <begin position="466"/>
        <end position="579"/>
    </location>
</feature>
<dbReference type="InterPro" id="IPR050640">
    <property type="entry name" value="Bact_2-comp_sensor_kinase"/>
</dbReference>
<keyword evidence="9" id="KW-1185">Reference proteome</keyword>
<feature type="transmembrane region" description="Helical" evidence="5">
    <location>
        <begin position="283"/>
        <end position="304"/>
    </location>
</feature>
<gene>
    <name evidence="8" type="ORF">J2736_004204</name>
</gene>
<dbReference type="GO" id="GO:0016301">
    <property type="term" value="F:kinase activity"/>
    <property type="evidence" value="ECO:0007669"/>
    <property type="project" value="UniProtKB-KW"/>
</dbReference>
<dbReference type="RefSeq" id="WP_310500482.1">
    <property type="nucleotide sequence ID" value="NZ_JAVDSB010000008.1"/>
</dbReference>
<dbReference type="InterPro" id="IPR003594">
    <property type="entry name" value="HATPase_dom"/>
</dbReference>
<dbReference type="Proteomes" id="UP001267290">
    <property type="component" value="Unassembled WGS sequence"/>
</dbReference>
<dbReference type="Gene3D" id="3.30.565.10">
    <property type="entry name" value="Histidine kinase-like ATPase, C-terminal domain"/>
    <property type="match status" value="1"/>
</dbReference>
<reference evidence="8 9" key="1">
    <citation type="submission" date="2023-07" db="EMBL/GenBank/DDBJ databases">
        <title>Sorghum-associated microbial communities from plants grown in Nebraska, USA.</title>
        <authorList>
            <person name="Schachtman D."/>
        </authorList>
    </citation>
    <scope>NUCLEOTIDE SEQUENCE [LARGE SCALE GENOMIC DNA]</scope>
    <source>
        <strain evidence="8 9">CC258</strain>
    </source>
</reference>
<feature type="transmembrane region" description="Helical" evidence="5">
    <location>
        <begin position="12"/>
        <end position="35"/>
    </location>
</feature>
<evidence type="ECO:0000259" key="6">
    <source>
        <dbReference type="Pfam" id="PF02518"/>
    </source>
</evidence>
<dbReference type="PANTHER" id="PTHR34220">
    <property type="entry name" value="SENSOR HISTIDINE KINASE YPDA"/>
    <property type="match status" value="1"/>
</dbReference>
<dbReference type="Pfam" id="PF06580">
    <property type="entry name" value="His_kinase"/>
    <property type="match status" value="1"/>
</dbReference>
<dbReference type="EMBL" id="JAVDSB010000008">
    <property type="protein sequence ID" value="MDR6552997.1"/>
    <property type="molecule type" value="Genomic_DNA"/>
</dbReference>
<evidence type="ECO:0000256" key="5">
    <source>
        <dbReference type="SAM" id="Phobius"/>
    </source>
</evidence>
<dbReference type="EC" id="2.7.13.3" evidence="2"/>
<keyword evidence="5" id="KW-0812">Transmembrane</keyword>
<accession>A0ABU1P1M1</accession>
<keyword evidence="8" id="KW-0808">Transferase</keyword>
<keyword evidence="3" id="KW-0902">Two-component regulatory system</keyword>
<dbReference type="InterPro" id="IPR010559">
    <property type="entry name" value="Sig_transdc_His_kin_internal"/>
</dbReference>
<keyword evidence="5" id="KW-0472">Membrane</keyword>
<proteinExistence type="predicted"/>
<evidence type="ECO:0000256" key="1">
    <source>
        <dbReference type="ARBA" id="ARBA00000085"/>
    </source>
</evidence>
<keyword evidence="5" id="KW-1133">Transmembrane helix</keyword>
<dbReference type="PRINTS" id="PR00344">
    <property type="entry name" value="BCTRLSENSOR"/>
</dbReference>
<protein>
    <recommendedName>
        <fullName evidence="2">histidine kinase</fullName>
        <ecNumber evidence="2">2.7.13.3</ecNumber>
    </recommendedName>
</protein>
<dbReference type="PANTHER" id="PTHR34220:SF7">
    <property type="entry name" value="SENSOR HISTIDINE KINASE YPDA"/>
    <property type="match status" value="1"/>
</dbReference>
<keyword evidence="8" id="KW-0418">Kinase</keyword>
<dbReference type="InterPro" id="IPR036890">
    <property type="entry name" value="HATPase_C_sf"/>
</dbReference>
<feature type="coiled-coil region" evidence="4">
    <location>
        <begin position="342"/>
        <end position="372"/>
    </location>
</feature>
<evidence type="ECO:0000313" key="8">
    <source>
        <dbReference type="EMBL" id="MDR6552997.1"/>
    </source>
</evidence>
<dbReference type="SUPFAM" id="SSF55874">
    <property type="entry name" value="ATPase domain of HSP90 chaperone/DNA topoisomerase II/histidine kinase"/>
    <property type="match status" value="1"/>
</dbReference>
<evidence type="ECO:0000256" key="4">
    <source>
        <dbReference type="SAM" id="Coils"/>
    </source>
</evidence>
<sequence>MPSLFSHLINRFQLRILLYLLVAITLPLFVAIYVGNHQFSSYSERAMMQDIDKQHDQLVQGVQRELSDLTEITHRLAADYGILSLAKRQEAANPTTADLNAYVNSLLSEQTEHTRYIEQACLTVLASNRTLCAQAGEVDGKLMLQGKSLNKRFEPLGEEVSHANAYLLTYSESMIDRASTQELGKVIIWINMNKLMKEITGGTGKNTSYTHVLLAPDKRMVYRDGVYTGDWQGGVQELGSVHKDGTRIYSVKQVDVIGNDPWLSYYDAPLLPDSLRAWPAYRIWLIVLIGLVIVLSLGGILLFISTVTKPLYVLKALMNRAERGDLRAYWTFKSADAWMQVGQSYNQMLNRLEDLIKQVKREESLKKEAEMEALHYQLNPHFLYNTLNTIKWVAKLHKTPQISEVVSALVRLLQASLGKKGDFITLRDEMGLTHDYMAIQRFRYGDRIQLQTHVDDITLGCLVPRMLLQPLVENAIIHGIGPTKREGVITIRSWLDRDLLFCQVEDNGVGMQVAEGSSGWEAMQAAGGAQAERMLKERMSGVGISHIREKIKLIYGPEFKMHITSKPGEGTTVRMFLPIHQGEE</sequence>
<comment type="caution">
    <text evidence="8">The sequence shown here is derived from an EMBL/GenBank/DDBJ whole genome shotgun (WGS) entry which is preliminary data.</text>
</comment>
<dbReference type="Gene3D" id="6.10.340.10">
    <property type="match status" value="1"/>
</dbReference>
<feature type="domain" description="Signal transduction histidine kinase internal region" evidence="7">
    <location>
        <begin position="369"/>
        <end position="448"/>
    </location>
</feature>
<organism evidence="8 9">
    <name type="scientific">Paenibacillus qinlingensis</name>
    <dbReference type="NCBI Taxonomy" id="1837343"/>
    <lineage>
        <taxon>Bacteria</taxon>
        <taxon>Bacillati</taxon>
        <taxon>Bacillota</taxon>
        <taxon>Bacilli</taxon>
        <taxon>Bacillales</taxon>
        <taxon>Paenibacillaceae</taxon>
        <taxon>Paenibacillus</taxon>
    </lineage>
</organism>
<comment type="catalytic activity">
    <reaction evidence="1">
        <text>ATP + protein L-histidine = ADP + protein N-phospho-L-histidine.</text>
        <dbReference type="EC" id="2.7.13.3"/>
    </reaction>
</comment>
<keyword evidence="4" id="KW-0175">Coiled coil</keyword>
<evidence type="ECO:0000313" key="9">
    <source>
        <dbReference type="Proteomes" id="UP001267290"/>
    </source>
</evidence>
<dbReference type="Pfam" id="PF02518">
    <property type="entry name" value="HATPase_c"/>
    <property type="match status" value="1"/>
</dbReference>
<evidence type="ECO:0000259" key="7">
    <source>
        <dbReference type="Pfam" id="PF06580"/>
    </source>
</evidence>